<proteinExistence type="predicted"/>
<evidence type="ECO:0000313" key="3">
    <source>
        <dbReference type="Proteomes" id="UP000251960"/>
    </source>
</evidence>
<comment type="caution">
    <text evidence="2">The sequence shown here is derived from an EMBL/GenBank/DDBJ whole genome shotgun (WGS) entry which is preliminary data.</text>
</comment>
<name>A0A3L6EIU0_MAIZE</name>
<dbReference type="EMBL" id="NCVQ01000006">
    <property type="protein sequence ID" value="PWZ19971.1"/>
    <property type="molecule type" value="Genomic_DNA"/>
</dbReference>
<protein>
    <submittedName>
        <fullName evidence="2">Uncharacterized protein</fullName>
    </submittedName>
</protein>
<dbReference type="PANTHER" id="PTHR37194">
    <property type="entry name" value="T2E6.7-RELATED"/>
    <property type="match status" value="1"/>
</dbReference>
<evidence type="ECO:0000256" key="1">
    <source>
        <dbReference type="SAM" id="MobiDB-lite"/>
    </source>
</evidence>
<accession>A0A3L6EIU0</accession>
<organism evidence="2 3">
    <name type="scientific">Zea mays</name>
    <name type="common">Maize</name>
    <dbReference type="NCBI Taxonomy" id="4577"/>
    <lineage>
        <taxon>Eukaryota</taxon>
        <taxon>Viridiplantae</taxon>
        <taxon>Streptophyta</taxon>
        <taxon>Embryophyta</taxon>
        <taxon>Tracheophyta</taxon>
        <taxon>Spermatophyta</taxon>
        <taxon>Magnoliopsida</taxon>
        <taxon>Liliopsida</taxon>
        <taxon>Poales</taxon>
        <taxon>Poaceae</taxon>
        <taxon>PACMAD clade</taxon>
        <taxon>Panicoideae</taxon>
        <taxon>Andropogonodae</taxon>
        <taxon>Andropogoneae</taxon>
        <taxon>Tripsacinae</taxon>
        <taxon>Zea</taxon>
    </lineage>
</organism>
<reference evidence="2 3" key="1">
    <citation type="journal article" date="2018" name="Nat. Genet.">
        <title>Extensive intraspecific gene order and gene structural variations between Mo17 and other maize genomes.</title>
        <authorList>
            <person name="Sun S."/>
            <person name="Zhou Y."/>
            <person name="Chen J."/>
            <person name="Shi J."/>
            <person name="Zhao H."/>
            <person name="Zhao H."/>
            <person name="Song W."/>
            <person name="Zhang M."/>
            <person name="Cui Y."/>
            <person name="Dong X."/>
            <person name="Liu H."/>
            <person name="Ma X."/>
            <person name="Jiao Y."/>
            <person name="Wang B."/>
            <person name="Wei X."/>
            <person name="Stein J.C."/>
            <person name="Glaubitz J.C."/>
            <person name="Lu F."/>
            <person name="Yu G."/>
            <person name="Liang C."/>
            <person name="Fengler K."/>
            <person name="Li B."/>
            <person name="Rafalski A."/>
            <person name="Schnable P.S."/>
            <person name="Ware D.H."/>
            <person name="Buckler E.S."/>
            <person name="Lai J."/>
        </authorList>
    </citation>
    <scope>NUCLEOTIDE SEQUENCE [LARGE SCALE GENOMIC DNA]</scope>
    <source>
        <strain evidence="3">cv. Missouri 17</strain>
        <tissue evidence="2">Seedling</tissue>
    </source>
</reference>
<evidence type="ECO:0000313" key="2">
    <source>
        <dbReference type="EMBL" id="PWZ19971.1"/>
    </source>
</evidence>
<sequence>MDGQPGAAASSSPGRRVKASLVLGSESFTINSESGTLSEQLATVKEKSMAVLKEHIARHNAPNEVPDEAAEGESDSEDEAALVDNPPKKPKKQK</sequence>
<dbReference type="Proteomes" id="UP000251960">
    <property type="component" value="Chromosome 5"/>
</dbReference>
<dbReference type="PANTHER" id="PTHR37194:SF2">
    <property type="entry name" value="T2E6.7-RELATED"/>
    <property type="match status" value="1"/>
</dbReference>
<dbReference type="ExpressionAtlas" id="A0A3L6EIU0">
    <property type="expression patterns" value="baseline and differential"/>
</dbReference>
<gene>
    <name evidence="2" type="ORF">Zm00014a_038663</name>
</gene>
<feature type="compositionally biased region" description="Acidic residues" evidence="1">
    <location>
        <begin position="65"/>
        <end position="81"/>
    </location>
</feature>
<dbReference type="AlphaFoldDB" id="A0A3L6EIU0"/>
<feature type="region of interest" description="Disordered" evidence="1">
    <location>
        <begin position="56"/>
        <end position="94"/>
    </location>
</feature>